<evidence type="ECO:0000256" key="2">
    <source>
        <dbReference type="ARBA" id="ARBA00022604"/>
    </source>
</evidence>
<protein>
    <submittedName>
        <fullName evidence="6">DUF724 domain-containing protein 2</fullName>
    </submittedName>
</protein>
<dbReference type="Pfam" id="PF05641">
    <property type="entry name" value="Agenet"/>
    <property type="match status" value="2"/>
</dbReference>
<dbReference type="SMART" id="SM00743">
    <property type="entry name" value="Agenet"/>
    <property type="match status" value="4"/>
</dbReference>
<feature type="coiled-coil region" evidence="3">
    <location>
        <begin position="856"/>
        <end position="946"/>
    </location>
</feature>
<feature type="region of interest" description="Disordered" evidence="4">
    <location>
        <begin position="719"/>
        <end position="750"/>
    </location>
</feature>
<keyword evidence="3" id="KW-0175">Coiled coil</keyword>
<sequence length="955" mass="106997">MARRTRKGGASSSGGRTSSGGFSAGAKVEVRSDDEGFRGAWYEATVVRSVRHRRYSVDYDSLVSDEDPSDPLHEIVRRSHVRPQPPSPLSPTHYQVYERVEAFHNDGWWAGVVSKLQGEDSGRFTVSFPNTREVMDFPHSQIRPLLEWVRGRWIVARDQEVAEPLFSVGAQVEVSRERENHGAAWFAATIGRVISKSIFLVDYKTLRAVTDRELSMEIVDAQYIRPAPAIASEDGNFGLNDVVEVLYHGGWSLGVVSQIPNGSKYIVKLRHRDEEMEFNHSEMRSCQVWEDGRWIGYSSQCLLLICWTLPFKFQDKNRKSPMLSGARSAGPQRKSHAGKRSSLPISVSTSSDDDDGVPCVPLSGVLHLKSKKTEGLDTEGRMCSSQPCRKLKQGKLFDYKLHSQDHFSSKTPWGVEAETQVAKPLLEDSLSSLDVLHHLESTSPEKIAIKSLRNPLSIELNCGQNMTEMNGVTKSLTGRNEPSEFMYEGSEHRSKASGINHAQVNDEASEFLPIIEWGSCKGSRGPRQGSMKRIKKLAVRAPHRQKMSPEVVEIKTRKRGSLKLPVQLAGIESEQAEDLSDEVAEEERARQEVEQPNQGQSGDAIVETQAHGHHDETTVHKDPPPLVDMQDSPTSNAVGFSFCQTDQQIDAFENRQTMPQIKLLTRVDIPIKVSTPQQSSFMLASSFCARLDEISTFDSQHNEEAIGVEEGALVSVSEKDNAASCEGLNPSKSPSDRTSDENKEALFDPSSSHSSLKEVILPFSKSSSMWESIEAMDVFHMMPQQPHFRPLEQYSMEFREGMAIGLMVSFANLAASVHKLNIADNRSIFEERLKALGPLEANGFDVGRLRACLEELLETQSNQRQSESKKVELERKIVERKGDNDRLDAFADQLDRAIVEVEQNLTHFRESRELVIMQRKTNDAEISKLQKDVQEAEEACRSAERHFKTTVVAPW</sequence>
<reference evidence="6" key="2">
    <citation type="submission" date="2019-07" db="EMBL/GenBank/DDBJ databases">
        <authorList>
            <person name="Yang Y."/>
            <person name="Bocs S."/>
            <person name="Baudouin L."/>
        </authorList>
    </citation>
    <scope>NUCLEOTIDE SEQUENCE</scope>
    <source>
        <tissue evidence="6">Spear leaf of Hainan Tall coconut</tissue>
    </source>
</reference>
<accession>A0A8K0IFT6</accession>
<keyword evidence="7" id="KW-1185">Reference proteome</keyword>
<keyword evidence="1" id="KW-0813">Transport</keyword>
<keyword evidence="2" id="KW-0341">Growth regulation</keyword>
<evidence type="ECO:0000259" key="5">
    <source>
        <dbReference type="SMART" id="SM00743"/>
    </source>
</evidence>
<feature type="region of interest" description="Disordered" evidence="4">
    <location>
        <begin position="572"/>
        <end position="602"/>
    </location>
</feature>
<evidence type="ECO:0000256" key="4">
    <source>
        <dbReference type="SAM" id="MobiDB-lite"/>
    </source>
</evidence>
<dbReference type="CDD" id="cd20405">
    <property type="entry name" value="Tudor_Agenet_AtDUF_rpt1_3"/>
    <property type="match status" value="1"/>
</dbReference>
<dbReference type="OrthoDB" id="938602at2759"/>
<feature type="compositionally biased region" description="Basic and acidic residues" evidence="4">
    <location>
        <begin position="734"/>
        <end position="746"/>
    </location>
</feature>
<dbReference type="InterPro" id="IPR014002">
    <property type="entry name" value="Agenet_dom_plant"/>
</dbReference>
<dbReference type="PANTHER" id="PTHR31917:SF148">
    <property type="entry name" value="DUF724 DOMAIN-CONTAINING PROTEIN 2"/>
    <property type="match status" value="1"/>
</dbReference>
<dbReference type="InterPro" id="IPR007930">
    <property type="entry name" value="DUF724"/>
</dbReference>
<evidence type="ECO:0000256" key="1">
    <source>
        <dbReference type="ARBA" id="ARBA00022448"/>
    </source>
</evidence>
<dbReference type="AlphaFoldDB" id="A0A8K0IFT6"/>
<organism evidence="6 7">
    <name type="scientific">Cocos nucifera</name>
    <name type="common">Coconut palm</name>
    <dbReference type="NCBI Taxonomy" id="13894"/>
    <lineage>
        <taxon>Eukaryota</taxon>
        <taxon>Viridiplantae</taxon>
        <taxon>Streptophyta</taxon>
        <taxon>Embryophyta</taxon>
        <taxon>Tracheophyta</taxon>
        <taxon>Spermatophyta</taxon>
        <taxon>Magnoliopsida</taxon>
        <taxon>Liliopsida</taxon>
        <taxon>Arecaceae</taxon>
        <taxon>Arecoideae</taxon>
        <taxon>Cocoseae</taxon>
        <taxon>Attaleinae</taxon>
        <taxon>Cocos</taxon>
    </lineage>
</organism>
<feature type="domain" description="Agenet" evidence="5">
    <location>
        <begin position="20"/>
        <end position="89"/>
    </location>
</feature>
<dbReference type="Gene3D" id="2.30.30.140">
    <property type="match status" value="1"/>
</dbReference>
<proteinExistence type="predicted"/>
<reference evidence="6" key="1">
    <citation type="journal article" date="2017" name="Gigascience">
        <title>The genome draft of coconut (Cocos nucifera).</title>
        <authorList>
            <person name="Xiao Y."/>
            <person name="Xu P."/>
            <person name="Fan H."/>
            <person name="Baudouin L."/>
            <person name="Xia W."/>
            <person name="Bocs S."/>
            <person name="Xu J."/>
            <person name="Li Q."/>
            <person name="Guo A."/>
            <person name="Zhou L."/>
            <person name="Li J."/>
            <person name="Wu Y."/>
            <person name="Ma Z."/>
            <person name="Armero A."/>
            <person name="Issali A.E."/>
            <person name="Liu N."/>
            <person name="Peng M."/>
            <person name="Yang Y."/>
        </authorList>
    </citation>
    <scope>NUCLEOTIDE SEQUENCE</scope>
    <source>
        <tissue evidence="6">Spear leaf of Hainan Tall coconut</tissue>
    </source>
</reference>
<name>A0A8K0IFT6_COCNU</name>
<dbReference type="Pfam" id="PF05266">
    <property type="entry name" value="DUF724"/>
    <property type="match status" value="1"/>
</dbReference>
<feature type="domain" description="Agenet" evidence="5">
    <location>
        <begin position="235"/>
        <end position="291"/>
    </location>
</feature>
<gene>
    <name evidence="6" type="ORF">COCNU_07G012470</name>
</gene>
<feature type="region of interest" description="Disordered" evidence="4">
    <location>
        <begin position="1"/>
        <end position="29"/>
    </location>
</feature>
<feature type="compositionally biased region" description="Low complexity" evidence="4">
    <location>
        <begin position="8"/>
        <end position="26"/>
    </location>
</feature>
<feature type="region of interest" description="Disordered" evidence="4">
    <location>
        <begin position="320"/>
        <end position="354"/>
    </location>
</feature>
<dbReference type="PANTHER" id="PTHR31917">
    <property type="entry name" value="AGENET DOMAIN-CONTAINING PROTEIN-RELATED"/>
    <property type="match status" value="1"/>
</dbReference>
<dbReference type="Proteomes" id="UP000797356">
    <property type="component" value="Chromosome 7"/>
</dbReference>
<feature type="domain" description="Agenet" evidence="5">
    <location>
        <begin position="164"/>
        <end position="232"/>
    </location>
</feature>
<feature type="compositionally biased region" description="Acidic residues" evidence="4">
    <location>
        <begin position="574"/>
        <end position="585"/>
    </location>
</feature>
<dbReference type="InterPro" id="IPR008395">
    <property type="entry name" value="Agenet-like_dom"/>
</dbReference>
<feature type="domain" description="Agenet" evidence="5">
    <location>
        <begin position="92"/>
        <end position="150"/>
    </location>
</feature>
<dbReference type="CDD" id="cd20406">
    <property type="entry name" value="Tudor_Agenet_AtDUF_rpt2_4"/>
    <property type="match status" value="2"/>
</dbReference>
<evidence type="ECO:0000313" key="7">
    <source>
        <dbReference type="Proteomes" id="UP000797356"/>
    </source>
</evidence>
<evidence type="ECO:0000313" key="6">
    <source>
        <dbReference type="EMBL" id="KAG1355135.1"/>
    </source>
</evidence>
<dbReference type="EMBL" id="CM017878">
    <property type="protein sequence ID" value="KAG1355135.1"/>
    <property type="molecule type" value="Genomic_DNA"/>
</dbReference>
<comment type="caution">
    <text evidence="6">The sequence shown here is derived from an EMBL/GenBank/DDBJ whole genome shotgun (WGS) entry which is preliminary data.</text>
</comment>
<evidence type="ECO:0000256" key="3">
    <source>
        <dbReference type="SAM" id="Coils"/>
    </source>
</evidence>